<keyword evidence="3" id="KW-0408">Iron</keyword>
<keyword evidence="2" id="KW-0479">Metal-binding</keyword>
<dbReference type="GO" id="GO:0005737">
    <property type="term" value="C:cytoplasm"/>
    <property type="evidence" value="ECO:0007669"/>
    <property type="project" value="UniProtKB-ARBA"/>
</dbReference>
<dbReference type="PANTHER" id="PTHR46491">
    <property type="entry name" value="CDGSH IRON SULFUR DOMAIN PROTEIN HOMOLOG"/>
    <property type="match status" value="1"/>
</dbReference>
<dbReference type="InterPro" id="IPR018967">
    <property type="entry name" value="FeS-contain_CDGSH-typ"/>
</dbReference>
<dbReference type="SMART" id="SM00704">
    <property type="entry name" value="ZnF_CDGSH"/>
    <property type="match status" value="2"/>
</dbReference>
<evidence type="ECO:0000256" key="4">
    <source>
        <dbReference type="ARBA" id="ARBA00023014"/>
    </source>
</evidence>
<dbReference type="GO" id="GO:0051537">
    <property type="term" value="F:2 iron, 2 sulfur cluster binding"/>
    <property type="evidence" value="ECO:0007669"/>
    <property type="project" value="UniProtKB-KW"/>
</dbReference>
<dbReference type="Gene3D" id="3.40.5.90">
    <property type="entry name" value="CDGSH iron-sulfur domain, mitoNEET-type"/>
    <property type="match status" value="2"/>
</dbReference>
<evidence type="ECO:0000313" key="5">
    <source>
        <dbReference type="EMBL" id="SDE99439.1"/>
    </source>
</evidence>
<sequence>MSEEKYAPIAVDLEKDKNYGWCTCSHSSNQPFCDGSHKAHNATPSMRFSVEEDKKAYLCTCKKTSNPPYCDGTHKNL</sequence>
<dbReference type="InterPro" id="IPR052950">
    <property type="entry name" value="CISD"/>
</dbReference>
<proteinExistence type="predicted"/>
<evidence type="ECO:0000313" key="6">
    <source>
        <dbReference type="Proteomes" id="UP000182114"/>
    </source>
</evidence>
<protein>
    <submittedName>
        <fullName evidence="5">Iron-binding zinc finger CDGSH type</fullName>
    </submittedName>
</protein>
<dbReference type="InterPro" id="IPR042216">
    <property type="entry name" value="MitoNEET_CISD"/>
</dbReference>
<evidence type="ECO:0000256" key="2">
    <source>
        <dbReference type="ARBA" id="ARBA00022723"/>
    </source>
</evidence>
<evidence type="ECO:0000256" key="1">
    <source>
        <dbReference type="ARBA" id="ARBA00022714"/>
    </source>
</evidence>
<dbReference type="Pfam" id="PF09360">
    <property type="entry name" value="zf-CDGSH"/>
    <property type="match status" value="2"/>
</dbReference>
<keyword evidence="4" id="KW-0411">Iron-sulfur</keyword>
<dbReference type="AlphaFoldDB" id="A0A1G7HHC9"/>
<evidence type="ECO:0000256" key="3">
    <source>
        <dbReference type="ARBA" id="ARBA00023004"/>
    </source>
</evidence>
<reference evidence="6" key="1">
    <citation type="submission" date="2016-10" db="EMBL/GenBank/DDBJ databases">
        <authorList>
            <person name="Varghese N."/>
            <person name="Submissions S."/>
        </authorList>
    </citation>
    <scope>NUCLEOTIDE SEQUENCE [LARGE SCALE GENOMIC DNA]</scope>
    <source>
        <strain evidence="6">DSM 24729</strain>
    </source>
</reference>
<dbReference type="EMBL" id="FNBD01000006">
    <property type="protein sequence ID" value="SDE99439.1"/>
    <property type="molecule type" value="Genomic_DNA"/>
</dbReference>
<gene>
    <name evidence="5" type="ORF">SAMN04487992_10657</name>
</gene>
<dbReference type="GeneID" id="78062002"/>
<dbReference type="PANTHER" id="PTHR46491:SF3">
    <property type="entry name" value="CDGSH IRON-SULFUR DOMAIN-CONTAINING PROTEIN 3, MITOCHONDRIAL"/>
    <property type="match status" value="1"/>
</dbReference>
<dbReference type="Proteomes" id="UP000182114">
    <property type="component" value="Unassembled WGS sequence"/>
</dbReference>
<keyword evidence="6" id="KW-1185">Reference proteome</keyword>
<keyword evidence="1" id="KW-0001">2Fe-2S</keyword>
<dbReference type="GO" id="GO:0046872">
    <property type="term" value="F:metal ion binding"/>
    <property type="evidence" value="ECO:0007669"/>
    <property type="project" value="UniProtKB-KW"/>
</dbReference>
<dbReference type="RefSeq" id="WP_024480787.1">
    <property type="nucleotide sequence ID" value="NZ_CANLMK010000010.1"/>
</dbReference>
<accession>A0A1G7HHC9</accession>
<organism evidence="5 6">
    <name type="scientific">Cellulophaga baltica</name>
    <dbReference type="NCBI Taxonomy" id="76594"/>
    <lineage>
        <taxon>Bacteria</taxon>
        <taxon>Pseudomonadati</taxon>
        <taxon>Bacteroidota</taxon>
        <taxon>Flavobacteriia</taxon>
        <taxon>Flavobacteriales</taxon>
        <taxon>Flavobacteriaceae</taxon>
        <taxon>Cellulophaga</taxon>
    </lineage>
</organism>
<dbReference type="eggNOG" id="COG3369">
    <property type="taxonomic scope" value="Bacteria"/>
</dbReference>
<name>A0A1G7HHC9_9FLAO</name>